<dbReference type="EMBL" id="JAIWYP010000018">
    <property type="protein sequence ID" value="KAH3693025.1"/>
    <property type="molecule type" value="Genomic_DNA"/>
</dbReference>
<proteinExistence type="predicted"/>
<sequence length="122" mass="14006">MGKCRFKPGWLTEYSWVQKTNDIRKAHCWVCMKTIDVGGIGESALKSHKKVKTLKENMKLRSKQGSCDVFFVKQEGTIVKTVKSKTDIKNNSPSVSNQEGIATCRECADRRFKFQDLRNFQL</sequence>
<evidence type="ECO:0000313" key="2">
    <source>
        <dbReference type="Proteomes" id="UP000828390"/>
    </source>
</evidence>
<accession>A0A9D4B8C9</accession>
<name>A0A9D4B8C9_DREPO</name>
<evidence type="ECO:0000313" key="1">
    <source>
        <dbReference type="EMBL" id="KAH3693025.1"/>
    </source>
</evidence>
<protein>
    <submittedName>
        <fullName evidence="1">Uncharacterized protein</fullName>
    </submittedName>
</protein>
<dbReference type="AlphaFoldDB" id="A0A9D4B8C9"/>
<gene>
    <name evidence="1" type="ORF">DPMN_193362</name>
</gene>
<comment type="caution">
    <text evidence="1">The sequence shown here is derived from an EMBL/GenBank/DDBJ whole genome shotgun (WGS) entry which is preliminary data.</text>
</comment>
<reference evidence="1" key="1">
    <citation type="journal article" date="2019" name="bioRxiv">
        <title>The Genome of the Zebra Mussel, Dreissena polymorpha: A Resource for Invasive Species Research.</title>
        <authorList>
            <person name="McCartney M.A."/>
            <person name="Auch B."/>
            <person name="Kono T."/>
            <person name="Mallez S."/>
            <person name="Zhang Y."/>
            <person name="Obille A."/>
            <person name="Becker A."/>
            <person name="Abrahante J.E."/>
            <person name="Garbe J."/>
            <person name="Badalamenti J.P."/>
            <person name="Herman A."/>
            <person name="Mangelson H."/>
            <person name="Liachko I."/>
            <person name="Sullivan S."/>
            <person name="Sone E.D."/>
            <person name="Koren S."/>
            <person name="Silverstein K.A.T."/>
            <person name="Beckman K.B."/>
            <person name="Gohl D.M."/>
        </authorList>
    </citation>
    <scope>NUCLEOTIDE SEQUENCE</scope>
    <source>
        <strain evidence="1">Duluth1</strain>
        <tissue evidence="1">Whole animal</tissue>
    </source>
</reference>
<keyword evidence="2" id="KW-1185">Reference proteome</keyword>
<dbReference type="Proteomes" id="UP000828390">
    <property type="component" value="Unassembled WGS sequence"/>
</dbReference>
<organism evidence="1 2">
    <name type="scientific">Dreissena polymorpha</name>
    <name type="common">Zebra mussel</name>
    <name type="synonym">Mytilus polymorpha</name>
    <dbReference type="NCBI Taxonomy" id="45954"/>
    <lineage>
        <taxon>Eukaryota</taxon>
        <taxon>Metazoa</taxon>
        <taxon>Spiralia</taxon>
        <taxon>Lophotrochozoa</taxon>
        <taxon>Mollusca</taxon>
        <taxon>Bivalvia</taxon>
        <taxon>Autobranchia</taxon>
        <taxon>Heteroconchia</taxon>
        <taxon>Euheterodonta</taxon>
        <taxon>Imparidentia</taxon>
        <taxon>Neoheterodontei</taxon>
        <taxon>Myida</taxon>
        <taxon>Dreissenoidea</taxon>
        <taxon>Dreissenidae</taxon>
        <taxon>Dreissena</taxon>
    </lineage>
</organism>
<reference evidence="1" key="2">
    <citation type="submission" date="2020-11" db="EMBL/GenBank/DDBJ databases">
        <authorList>
            <person name="McCartney M.A."/>
            <person name="Auch B."/>
            <person name="Kono T."/>
            <person name="Mallez S."/>
            <person name="Becker A."/>
            <person name="Gohl D.M."/>
            <person name="Silverstein K.A.T."/>
            <person name="Koren S."/>
            <person name="Bechman K.B."/>
            <person name="Herman A."/>
            <person name="Abrahante J.E."/>
            <person name="Garbe J."/>
        </authorList>
    </citation>
    <scope>NUCLEOTIDE SEQUENCE</scope>
    <source>
        <strain evidence="1">Duluth1</strain>
        <tissue evidence="1">Whole animal</tissue>
    </source>
</reference>